<feature type="compositionally biased region" description="Basic and acidic residues" evidence="1">
    <location>
        <begin position="121"/>
        <end position="137"/>
    </location>
</feature>
<organism evidence="3 4">
    <name type="scientific">Danaus chrysippus</name>
    <name type="common">African queen</name>
    <dbReference type="NCBI Taxonomy" id="151541"/>
    <lineage>
        <taxon>Eukaryota</taxon>
        <taxon>Metazoa</taxon>
        <taxon>Ecdysozoa</taxon>
        <taxon>Arthropoda</taxon>
        <taxon>Hexapoda</taxon>
        <taxon>Insecta</taxon>
        <taxon>Pterygota</taxon>
        <taxon>Neoptera</taxon>
        <taxon>Endopterygota</taxon>
        <taxon>Lepidoptera</taxon>
        <taxon>Glossata</taxon>
        <taxon>Ditrysia</taxon>
        <taxon>Papilionoidea</taxon>
        <taxon>Nymphalidae</taxon>
        <taxon>Danainae</taxon>
        <taxon>Danaini</taxon>
        <taxon>Danaina</taxon>
        <taxon>Danaus</taxon>
        <taxon>Anosia</taxon>
    </lineage>
</organism>
<comment type="caution">
    <text evidence="3">The sequence shown here is derived from an EMBL/GenBank/DDBJ whole genome shotgun (WGS) entry which is preliminary data.</text>
</comment>
<feature type="compositionally biased region" description="Acidic residues" evidence="1">
    <location>
        <begin position="100"/>
        <end position="111"/>
    </location>
</feature>
<evidence type="ECO:0000313" key="4">
    <source>
        <dbReference type="Proteomes" id="UP000789524"/>
    </source>
</evidence>
<protein>
    <submittedName>
        <fullName evidence="3">(African queen) hypothetical protein</fullName>
    </submittedName>
</protein>
<name>A0A8J2WB48_9NEOP</name>
<gene>
    <name evidence="3" type="ORF">DCHRY22_LOCUS13163</name>
</gene>
<keyword evidence="4" id="KW-1185">Reference proteome</keyword>
<sequence>MVACALLNNGVYKLQIQENVSAAAIISGELWHRRLGHVNSGCLNKMQNAVDGLSLKEKVDITKSTCTVCCEVGDLLPIPDVDCDVKSSDETNNKLVDQDTSIESEYEDVEPDLNSTLQEGEQEKEQDINKRERRPPERFGYSNLCTSSNEKLNDPVTVQEALQSSCAK</sequence>
<accession>A0A8J2WB48</accession>
<dbReference type="InterPro" id="IPR025724">
    <property type="entry name" value="GAG-pre-integrase_dom"/>
</dbReference>
<proteinExistence type="predicted"/>
<dbReference type="EMBL" id="CAKASE010000079">
    <property type="protein sequence ID" value="CAG9579549.1"/>
    <property type="molecule type" value="Genomic_DNA"/>
</dbReference>
<dbReference type="OrthoDB" id="413361at2759"/>
<evidence type="ECO:0000313" key="3">
    <source>
        <dbReference type="EMBL" id="CAG9579549.1"/>
    </source>
</evidence>
<feature type="region of interest" description="Disordered" evidence="1">
    <location>
        <begin position="87"/>
        <end position="156"/>
    </location>
</feature>
<dbReference type="Proteomes" id="UP000789524">
    <property type="component" value="Unassembled WGS sequence"/>
</dbReference>
<reference evidence="3" key="1">
    <citation type="submission" date="2021-09" db="EMBL/GenBank/DDBJ databases">
        <authorList>
            <person name="Martin H S."/>
        </authorList>
    </citation>
    <scope>NUCLEOTIDE SEQUENCE</scope>
</reference>
<feature type="domain" description="GAG-pre-integrase" evidence="2">
    <location>
        <begin position="10"/>
        <end position="69"/>
    </location>
</feature>
<evidence type="ECO:0000256" key="1">
    <source>
        <dbReference type="SAM" id="MobiDB-lite"/>
    </source>
</evidence>
<evidence type="ECO:0000259" key="2">
    <source>
        <dbReference type="Pfam" id="PF13976"/>
    </source>
</evidence>
<dbReference type="Pfam" id="PF13976">
    <property type="entry name" value="gag_pre-integrs"/>
    <property type="match status" value="1"/>
</dbReference>
<dbReference type="AlphaFoldDB" id="A0A8J2WB48"/>